<gene>
    <name evidence="1" type="ORF">H2O64_01880</name>
</gene>
<proteinExistence type="predicted"/>
<evidence type="ECO:0000313" key="1">
    <source>
        <dbReference type="EMBL" id="MBC8753401.1"/>
    </source>
</evidence>
<protein>
    <submittedName>
        <fullName evidence="1">Uncharacterized protein</fullName>
    </submittedName>
</protein>
<keyword evidence="2" id="KW-1185">Reference proteome</keyword>
<sequence length="181" mass="21642">MNFKDADFYETNAENKKQLKKEYLIAYSFSPGLYDDLRKINLFLDNDLNYQLFVFFYEQPKIFSEEINEELVKKSRTFIQHQSKLPSGIRTLIHQFLAHSEASLKTSYYNNKNLFGILDRTEKYYEIRYNDVYYSIEMGLDCIDKKLFVTEVDQLFLQLTAAIENWLQQLIDGFVFSHNEN</sequence>
<evidence type="ECO:0000313" key="2">
    <source>
        <dbReference type="Proteomes" id="UP000619238"/>
    </source>
</evidence>
<name>A0ABR7Q4B6_9FLAO</name>
<reference evidence="1 2" key="1">
    <citation type="submission" date="2020-07" db="EMBL/GenBank/DDBJ databases">
        <title>Description of Kordia aestuariivivens sp. nov., isolated from a tidal flat.</title>
        <authorList>
            <person name="Park S."/>
            <person name="Yoon J.-H."/>
        </authorList>
    </citation>
    <scope>NUCLEOTIDE SEQUENCE [LARGE SCALE GENOMIC DNA]</scope>
    <source>
        <strain evidence="1 2">YSTF-M3</strain>
    </source>
</reference>
<organism evidence="1 2">
    <name type="scientific">Kordia aestuariivivens</name>
    <dbReference type="NCBI Taxonomy" id="2759037"/>
    <lineage>
        <taxon>Bacteria</taxon>
        <taxon>Pseudomonadati</taxon>
        <taxon>Bacteroidota</taxon>
        <taxon>Flavobacteriia</taxon>
        <taxon>Flavobacteriales</taxon>
        <taxon>Flavobacteriaceae</taxon>
        <taxon>Kordia</taxon>
    </lineage>
</organism>
<comment type="caution">
    <text evidence="1">The sequence shown here is derived from an EMBL/GenBank/DDBJ whole genome shotgun (WGS) entry which is preliminary data.</text>
</comment>
<dbReference type="EMBL" id="JACGWS010000001">
    <property type="protein sequence ID" value="MBC8753401.1"/>
    <property type="molecule type" value="Genomic_DNA"/>
</dbReference>
<dbReference type="Proteomes" id="UP000619238">
    <property type="component" value="Unassembled WGS sequence"/>
</dbReference>
<accession>A0ABR7Q4B6</accession>
<dbReference type="RefSeq" id="WP_187560437.1">
    <property type="nucleotide sequence ID" value="NZ_JACGWS010000001.1"/>
</dbReference>